<dbReference type="EMBL" id="CATQJL010000001">
    <property type="protein sequence ID" value="CAJ0589002.1"/>
    <property type="molecule type" value="Genomic_DNA"/>
</dbReference>
<keyword evidence="2" id="KW-1133">Transmembrane helix</keyword>
<dbReference type="PROSITE" id="PS00022">
    <property type="entry name" value="EGF_1"/>
    <property type="match status" value="1"/>
</dbReference>
<dbReference type="Gene3D" id="2.10.25.10">
    <property type="entry name" value="Laminin"/>
    <property type="match status" value="1"/>
</dbReference>
<keyword evidence="1" id="KW-0245">EGF-like domain</keyword>
<dbReference type="InterPro" id="IPR009030">
    <property type="entry name" value="Growth_fac_rcpt_cys_sf"/>
</dbReference>
<keyword evidence="5" id="KW-1185">Reference proteome</keyword>
<gene>
    <name evidence="4" type="ORF">CYNAS_LOCUS985</name>
</gene>
<protein>
    <recommendedName>
        <fullName evidence="3">EGF-like domain-containing protein</fullName>
    </recommendedName>
</protein>
<evidence type="ECO:0000259" key="3">
    <source>
        <dbReference type="PROSITE" id="PS50026"/>
    </source>
</evidence>
<feature type="disulfide bond" evidence="1">
    <location>
        <begin position="119"/>
        <end position="128"/>
    </location>
</feature>
<accession>A0AA36DJW1</accession>
<keyword evidence="1" id="KW-1015">Disulfide bond</keyword>
<dbReference type="AlphaFoldDB" id="A0AA36DJW1"/>
<feature type="transmembrane region" description="Helical" evidence="2">
    <location>
        <begin position="218"/>
        <end position="241"/>
    </location>
</feature>
<sequence length="301" mass="33324">MCTGKGTLHPYPTDLKCTQGQESKQKGSWNIEMNLDIEKKIEEIETPPIYQRMQPSCKTCYEPGTQSCVEVEESFMCNCKSGWTGFTCWKSPDLCELTGLQCGPNGRCVSKVDKAQCECGEFYAGEHCEYMKLNMSSYLYDEHIGVNGATAAALILTTGDICLMVAKAILKLYRPKEGEDTQVFYQNMRALFTSNGGLVILFFHHPGIMDISIASCDLWWFIGTMCFSLGICFFTLEAVNVYHVILAENRNVWGSALNASILPISSIAVQTFIAVLFTGGVLTISASTQDGKVHIKRISIS</sequence>
<organism evidence="4 5">
    <name type="scientific">Cylicocyclus nassatus</name>
    <name type="common">Nematode worm</name>
    <dbReference type="NCBI Taxonomy" id="53992"/>
    <lineage>
        <taxon>Eukaryota</taxon>
        <taxon>Metazoa</taxon>
        <taxon>Ecdysozoa</taxon>
        <taxon>Nematoda</taxon>
        <taxon>Chromadorea</taxon>
        <taxon>Rhabditida</taxon>
        <taxon>Rhabditina</taxon>
        <taxon>Rhabditomorpha</taxon>
        <taxon>Strongyloidea</taxon>
        <taxon>Strongylidae</taxon>
        <taxon>Cylicocyclus</taxon>
    </lineage>
</organism>
<name>A0AA36DJW1_CYLNA</name>
<comment type="caution">
    <text evidence="1">Lacks conserved residue(s) required for the propagation of feature annotation.</text>
</comment>
<dbReference type="CDD" id="cd00054">
    <property type="entry name" value="EGF_CA"/>
    <property type="match status" value="1"/>
</dbReference>
<keyword evidence="2" id="KW-0472">Membrane</keyword>
<dbReference type="SUPFAM" id="SSF57184">
    <property type="entry name" value="Growth factor receptor domain"/>
    <property type="match status" value="1"/>
</dbReference>
<evidence type="ECO:0000313" key="4">
    <source>
        <dbReference type="EMBL" id="CAJ0589002.1"/>
    </source>
</evidence>
<dbReference type="PROSITE" id="PS50026">
    <property type="entry name" value="EGF_3"/>
    <property type="match status" value="1"/>
</dbReference>
<dbReference type="Proteomes" id="UP001176961">
    <property type="component" value="Unassembled WGS sequence"/>
</dbReference>
<evidence type="ECO:0000256" key="2">
    <source>
        <dbReference type="SAM" id="Phobius"/>
    </source>
</evidence>
<reference evidence="4" key="1">
    <citation type="submission" date="2023-07" db="EMBL/GenBank/DDBJ databases">
        <authorList>
            <consortium name="CYATHOMIX"/>
        </authorList>
    </citation>
    <scope>NUCLEOTIDE SEQUENCE</scope>
    <source>
        <strain evidence="4">N/A</strain>
    </source>
</reference>
<feature type="transmembrane region" description="Helical" evidence="2">
    <location>
        <begin position="261"/>
        <end position="287"/>
    </location>
</feature>
<keyword evidence="2" id="KW-0812">Transmembrane</keyword>
<dbReference type="InterPro" id="IPR000742">
    <property type="entry name" value="EGF"/>
</dbReference>
<evidence type="ECO:0000313" key="5">
    <source>
        <dbReference type="Proteomes" id="UP001176961"/>
    </source>
</evidence>
<comment type="caution">
    <text evidence="4">The sequence shown here is derived from an EMBL/GenBank/DDBJ whole genome shotgun (WGS) entry which is preliminary data.</text>
</comment>
<evidence type="ECO:0000256" key="1">
    <source>
        <dbReference type="PROSITE-ProRule" id="PRU00076"/>
    </source>
</evidence>
<feature type="domain" description="EGF-like" evidence="3">
    <location>
        <begin position="91"/>
        <end position="129"/>
    </location>
</feature>
<proteinExistence type="predicted"/>